<gene>
    <name evidence="2" type="ORF">BVC80_717g14</name>
</gene>
<comment type="caution">
    <text evidence="2">The sequence shown here is derived from an EMBL/GenBank/DDBJ whole genome shotgun (WGS) entry which is preliminary data.</text>
</comment>
<dbReference type="Pfam" id="PF13456">
    <property type="entry name" value="RVT_3"/>
    <property type="match status" value="1"/>
</dbReference>
<dbReference type="PANTHER" id="PTHR47723">
    <property type="entry name" value="OS05G0353850 PROTEIN"/>
    <property type="match status" value="1"/>
</dbReference>
<reference evidence="2 3" key="1">
    <citation type="journal article" date="2017" name="Mol. Plant">
        <title>The Genome of Medicinal Plant Macleaya cordata Provides New Insights into Benzylisoquinoline Alkaloids Metabolism.</title>
        <authorList>
            <person name="Liu X."/>
            <person name="Liu Y."/>
            <person name="Huang P."/>
            <person name="Ma Y."/>
            <person name="Qing Z."/>
            <person name="Tang Q."/>
            <person name="Cao H."/>
            <person name="Cheng P."/>
            <person name="Zheng Y."/>
            <person name="Yuan Z."/>
            <person name="Zhou Y."/>
            <person name="Liu J."/>
            <person name="Tang Z."/>
            <person name="Zhuo Y."/>
            <person name="Zhang Y."/>
            <person name="Yu L."/>
            <person name="Huang J."/>
            <person name="Yang P."/>
            <person name="Peng Q."/>
            <person name="Zhang J."/>
            <person name="Jiang W."/>
            <person name="Zhang Z."/>
            <person name="Lin K."/>
            <person name="Ro D.K."/>
            <person name="Chen X."/>
            <person name="Xiong X."/>
            <person name="Shang Y."/>
            <person name="Huang S."/>
            <person name="Zeng J."/>
        </authorList>
    </citation>
    <scope>NUCLEOTIDE SEQUENCE [LARGE SCALE GENOMIC DNA]</scope>
    <source>
        <strain evidence="3">cv. BLH2017</strain>
        <tissue evidence="2">Root</tissue>
    </source>
</reference>
<evidence type="ECO:0000313" key="2">
    <source>
        <dbReference type="EMBL" id="OUZ99295.1"/>
    </source>
</evidence>
<name>A0A200PM53_MACCD</name>
<dbReference type="InterPro" id="IPR036397">
    <property type="entry name" value="RNaseH_sf"/>
</dbReference>
<dbReference type="PANTHER" id="PTHR47723:SF19">
    <property type="entry name" value="POLYNUCLEOTIDYL TRANSFERASE, RIBONUCLEASE H-LIKE SUPERFAMILY PROTEIN"/>
    <property type="match status" value="1"/>
</dbReference>
<sequence>MKLNVDGGTAPNSIAAGIVMHDSEGTFIAGSCFYDGNWHGVDAALEAEARDFLKGLEMAHDFNCSSIIIEGDSKNMVNYLLDDRLKYPWRIRSLILDWHSISPPPPPALAALDFGKRVIF</sequence>
<evidence type="ECO:0000313" key="3">
    <source>
        <dbReference type="Proteomes" id="UP000195402"/>
    </source>
</evidence>
<protein>
    <recommendedName>
        <fullName evidence="1">RNase H type-1 domain-containing protein</fullName>
    </recommendedName>
</protein>
<dbReference type="CDD" id="cd06222">
    <property type="entry name" value="RNase_H_like"/>
    <property type="match status" value="1"/>
</dbReference>
<dbReference type="InterPro" id="IPR053151">
    <property type="entry name" value="RNase_H-like"/>
</dbReference>
<dbReference type="EMBL" id="MVGT01004512">
    <property type="protein sequence ID" value="OUZ99295.1"/>
    <property type="molecule type" value="Genomic_DNA"/>
</dbReference>
<dbReference type="Gene3D" id="3.30.420.10">
    <property type="entry name" value="Ribonuclease H-like superfamily/Ribonuclease H"/>
    <property type="match status" value="1"/>
</dbReference>
<dbReference type="InterPro" id="IPR002156">
    <property type="entry name" value="RNaseH_domain"/>
</dbReference>
<dbReference type="Proteomes" id="UP000195402">
    <property type="component" value="Unassembled WGS sequence"/>
</dbReference>
<dbReference type="InParanoid" id="A0A200PM53"/>
<dbReference type="AlphaFoldDB" id="A0A200PM53"/>
<dbReference type="InterPro" id="IPR044730">
    <property type="entry name" value="RNase_H-like_dom_plant"/>
</dbReference>
<proteinExistence type="predicted"/>
<evidence type="ECO:0000259" key="1">
    <source>
        <dbReference type="Pfam" id="PF13456"/>
    </source>
</evidence>
<dbReference type="InterPro" id="IPR012337">
    <property type="entry name" value="RNaseH-like_sf"/>
</dbReference>
<feature type="domain" description="RNase H type-1" evidence="1">
    <location>
        <begin position="4"/>
        <end position="81"/>
    </location>
</feature>
<dbReference type="GO" id="GO:0004523">
    <property type="term" value="F:RNA-DNA hybrid ribonuclease activity"/>
    <property type="evidence" value="ECO:0007669"/>
    <property type="project" value="InterPro"/>
</dbReference>
<dbReference type="OrthoDB" id="1906820at2759"/>
<dbReference type="SUPFAM" id="SSF53098">
    <property type="entry name" value="Ribonuclease H-like"/>
    <property type="match status" value="1"/>
</dbReference>
<keyword evidence="3" id="KW-1185">Reference proteome</keyword>
<organism evidence="2 3">
    <name type="scientific">Macleaya cordata</name>
    <name type="common">Five-seeded plume-poppy</name>
    <name type="synonym">Bocconia cordata</name>
    <dbReference type="NCBI Taxonomy" id="56857"/>
    <lineage>
        <taxon>Eukaryota</taxon>
        <taxon>Viridiplantae</taxon>
        <taxon>Streptophyta</taxon>
        <taxon>Embryophyta</taxon>
        <taxon>Tracheophyta</taxon>
        <taxon>Spermatophyta</taxon>
        <taxon>Magnoliopsida</taxon>
        <taxon>Ranunculales</taxon>
        <taxon>Papaveraceae</taxon>
        <taxon>Papaveroideae</taxon>
        <taxon>Macleaya</taxon>
    </lineage>
</organism>
<accession>A0A200PM53</accession>
<dbReference type="GO" id="GO:0003676">
    <property type="term" value="F:nucleic acid binding"/>
    <property type="evidence" value="ECO:0007669"/>
    <property type="project" value="InterPro"/>
</dbReference>